<dbReference type="GO" id="GO:0016787">
    <property type="term" value="F:hydrolase activity"/>
    <property type="evidence" value="ECO:0007669"/>
    <property type="project" value="UniProtKB-KW"/>
</dbReference>
<organism evidence="2 3">
    <name type="scientific">Gryllotalpicola reticulitermitis</name>
    <dbReference type="NCBI Taxonomy" id="1184153"/>
    <lineage>
        <taxon>Bacteria</taxon>
        <taxon>Bacillati</taxon>
        <taxon>Actinomycetota</taxon>
        <taxon>Actinomycetes</taxon>
        <taxon>Micrococcales</taxon>
        <taxon>Microbacteriaceae</taxon>
        <taxon>Gryllotalpicola</taxon>
    </lineage>
</organism>
<dbReference type="PANTHER" id="PTHR46825:SF9">
    <property type="entry name" value="BETA-LACTAMASE-RELATED DOMAIN-CONTAINING PROTEIN"/>
    <property type="match status" value="1"/>
</dbReference>
<dbReference type="InterPro" id="IPR050491">
    <property type="entry name" value="AmpC-like"/>
</dbReference>
<accession>A0ABV8Q4A0</accession>
<dbReference type="Pfam" id="PF00144">
    <property type="entry name" value="Beta-lactamase"/>
    <property type="match status" value="1"/>
</dbReference>
<evidence type="ECO:0000259" key="1">
    <source>
        <dbReference type="Pfam" id="PF00144"/>
    </source>
</evidence>
<dbReference type="RefSeq" id="WP_390227498.1">
    <property type="nucleotide sequence ID" value="NZ_JBHSCN010000003.1"/>
</dbReference>
<sequence length="334" mass="35903">MDDARLAGLINAAGYAESGPGVAVVISAGEGLVASKASGWARPGIRFSTRTTTYLASLSKQIIGACAATLVMRGVLDVSAPVSEWLPQLPSWAKGVRVRHLIHHTSGLPTDAELSARFDRLDESRWDSGSVLDALRRSPELRFTPGTRFEYCNAGYIALAEIIDRAAGVPAAEFARTTLFEPIGMRRSAFHSSASSIPSDAADGHPTPAVTEHWPLPLSIGDGGLWSTAQDLDAWNRAVLPGGQMGDPVRSLISVRGQLDDRTPLDYAWGIRVAREHGVLVHSHGGNWPGGWTARSIRLPDLDIGIAAVSNDGEVDRMVRLTDEIRLYLTRTRA</sequence>
<dbReference type="Proteomes" id="UP001595900">
    <property type="component" value="Unassembled WGS sequence"/>
</dbReference>
<proteinExistence type="predicted"/>
<evidence type="ECO:0000313" key="2">
    <source>
        <dbReference type="EMBL" id="MFC4242629.1"/>
    </source>
</evidence>
<dbReference type="InterPro" id="IPR001466">
    <property type="entry name" value="Beta-lactam-related"/>
</dbReference>
<evidence type="ECO:0000313" key="3">
    <source>
        <dbReference type="Proteomes" id="UP001595900"/>
    </source>
</evidence>
<name>A0ABV8Q4A0_9MICO</name>
<reference evidence="3" key="1">
    <citation type="journal article" date="2019" name="Int. J. Syst. Evol. Microbiol.">
        <title>The Global Catalogue of Microorganisms (GCM) 10K type strain sequencing project: providing services to taxonomists for standard genome sequencing and annotation.</title>
        <authorList>
            <consortium name="The Broad Institute Genomics Platform"/>
            <consortium name="The Broad Institute Genome Sequencing Center for Infectious Disease"/>
            <person name="Wu L."/>
            <person name="Ma J."/>
        </authorList>
    </citation>
    <scope>NUCLEOTIDE SEQUENCE [LARGE SCALE GENOMIC DNA]</scope>
    <source>
        <strain evidence="3">CGMCC 1.10363</strain>
    </source>
</reference>
<dbReference type="SUPFAM" id="SSF56601">
    <property type="entry name" value="beta-lactamase/transpeptidase-like"/>
    <property type="match status" value="1"/>
</dbReference>
<gene>
    <name evidence="2" type="ORF">ACFOYW_04525</name>
</gene>
<keyword evidence="3" id="KW-1185">Reference proteome</keyword>
<dbReference type="InterPro" id="IPR012338">
    <property type="entry name" value="Beta-lactam/transpept-like"/>
</dbReference>
<dbReference type="Gene3D" id="3.40.710.10">
    <property type="entry name" value="DD-peptidase/beta-lactamase superfamily"/>
    <property type="match status" value="1"/>
</dbReference>
<protein>
    <submittedName>
        <fullName evidence="2">Serine hydrolase domain-containing protein</fullName>
        <ecNumber evidence="2">3.-.-.-</ecNumber>
    </submittedName>
</protein>
<dbReference type="EC" id="3.-.-.-" evidence="2"/>
<feature type="domain" description="Beta-lactamase-related" evidence="1">
    <location>
        <begin position="17"/>
        <end position="322"/>
    </location>
</feature>
<dbReference type="PANTHER" id="PTHR46825">
    <property type="entry name" value="D-ALANYL-D-ALANINE-CARBOXYPEPTIDASE/ENDOPEPTIDASE AMPH"/>
    <property type="match status" value="1"/>
</dbReference>
<dbReference type="EMBL" id="JBHSCN010000003">
    <property type="protein sequence ID" value="MFC4242629.1"/>
    <property type="molecule type" value="Genomic_DNA"/>
</dbReference>
<keyword evidence="2" id="KW-0378">Hydrolase</keyword>
<comment type="caution">
    <text evidence="2">The sequence shown here is derived from an EMBL/GenBank/DDBJ whole genome shotgun (WGS) entry which is preliminary data.</text>
</comment>